<accession>A0ACC0Z0Y2</accession>
<keyword evidence="2" id="KW-1185">Reference proteome</keyword>
<name>A0ACC0Z0Y2_9ROSI</name>
<protein>
    <submittedName>
        <fullName evidence="1">Uncharacterized protein</fullName>
    </submittedName>
</protein>
<dbReference type="EMBL" id="CM047739">
    <property type="protein sequence ID" value="KAJ0043654.1"/>
    <property type="molecule type" value="Genomic_DNA"/>
</dbReference>
<organism evidence="1 2">
    <name type="scientific">Pistacia integerrima</name>
    <dbReference type="NCBI Taxonomy" id="434235"/>
    <lineage>
        <taxon>Eukaryota</taxon>
        <taxon>Viridiplantae</taxon>
        <taxon>Streptophyta</taxon>
        <taxon>Embryophyta</taxon>
        <taxon>Tracheophyta</taxon>
        <taxon>Spermatophyta</taxon>
        <taxon>Magnoliopsida</taxon>
        <taxon>eudicotyledons</taxon>
        <taxon>Gunneridae</taxon>
        <taxon>Pentapetalae</taxon>
        <taxon>rosids</taxon>
        <taxon>malvids</taxon>
        <taxon>Sapindales</taxon>
        <taxon>Anacardiaceae</taxon>
        <taxon>Pistacia</taxon>
    </lineage>
</organism>
<comment type="caution">
    <text evidence="1">The sequence shown here is derived from an EMBL/GenBank/DDBJ whole genome shotgun (WGS) entry which is preliminary data.</text>
</comment>
<proteinExistence type="predicted"/>
<evidence type="ECO:0000313" key="1">
    <source>
        <dbReference type="EMBL" id="KAJ0043654.1"/>
    </source>
</evidence>
<sequence length="109" mass="11196">MAGRENGGKGLGGRGMGCLGDHEAGDSMFGQASEDDLAWQGVRLYMVNSSNAVMMTVLVLVALAMSAQSIEMAPTPAPSFDTGAAFSLPVSDSIIGFSLVLSLLSVLKL</sequence>
<gene>
    <name evidence="1" type="ORF">Pint_17955</name>
</gene>
<reference evidence="2" key="1">
    <citation type="journal article" date="2023" name="G3 (Bethesda)">
        <title>Genome assembly and association tests identify interacting loci associated with vigor, precocity, and sex in interspecific pistachio rootstocks.</title>
        <authorList>
            <person name="Palmer W."/>
            <person name="Jacygrad E."/>
            <person name="Sagayaradj S."/>
            <person name="Cavanaugh K."/>
            <person name="Han R."/>
            <person name="Bertier L."/>
            <person name="Beede B."/>
            <person name="Kafkas S."/>
            <person name="Golino D."/>
            <person name="Preece J."/>
            <person name="Michelmore R."/>
        </authorList>
    </citation>
    <scope>NUCLEOTIDE SEQUENCE [LARGE SCALE GENOMIC DNA]</scope>
</reference>
<evidence type="ECO:0000313" key="2">
    <source>
        <dbReference type="Proteomes" id="UP001163603"/>
    </source>
</evidence>
<dbReference type="Proteomes" id="UP001163603">
    <property type="component" value="Chromosome 4"/>
</dbReference>